<dbReference type="EC" id="5.6.2.4" evidence="12"/>
<dbReference type="Gene3D" id="3.40.1440.60">
    <property type="entry name" value="PriA, 3(prime) DNA-binding domain"/>
    <property type="match status" value="1"/>
</dbReference>
<dbReference type="RefSeq" id="WP_091364844.1">
    <property type="nucleotide sequence ID" value="NZ_FMXA01000015.1"/>
</dbReference>
<evidence type="ECO:0000256" key="10">
    <source>
        <dbReference type="ARBA" id="ARBA00023235"/>
    </source>
</evidence>
<evidence type="ECO:0000259" key="13">
    <source>
        <dbReference type="PROSITE" id="PS51192"/>
    </source>
</evidence>
<dbReference type="GO" id="GO:0016887">
    <property type="term" value="F:ATP hydrolysis activity"/>
    <property type="evidence" value="ECO:0007669"/>
    <property type="project" value="RHEA"/>
</dbReference>
<dbReference type="OrthoDB" id="9759544at2"/>
<dbReference type="SMART" id="SM00487">
    <property type="entry name" value="DEXDc"/>
    <property type="match status" value="1"/>
</dbReference>
<dbReference type="InterPro" id="IPR005259">
    <property type="entry name" value="PriA"/>
</dbReference>
<evidence type="ECO:0000259" key="14">
    <source>
        <dbReference type="PROSITE" id="PS51194"/>
    </source>
</evidence>
<dbReference type="GO" id="GO:0043138">
    <property type="term" value="F:3'-5' DNA helicase activity"/>
    <property type="evidence" value="ECO:0007669"/>
    <property type="project" value="UniProtKB-EC"/>
</dbReference>
<dbReference type="AlphaFoldDB" id="A0A1G5W884"/>
<comment type="function">
    <text evidence="12">Initiates the restart of stalled replication forks, which reloads the replicative helicase on sites other than the origin of replication. Recognizes and binds to abandoned replication forks and remodels them to uncover a helicase loading site. Promotes assembly of the primosome at these replication forks.</text>
</comment>
<evidence type="ECO:0000256" key="7">
    <source>
        <dbReference type="ARBA" id="ARBA00022833"/>
    </source>
</evidence>
<dbReference type="Pfam" id="PF17764">
    <property type="entry name" value="PriA_3primeBD"/>
    <property type="match status" value="1"/>
</dbReference>
<evidence type="ECO:0000313" key="16">
    <source>
        <dbReference type="Proteomes" id="UP000199689"/>
    </source>
</evidence>
<keyword evidence="6 12" id="KW-0347">Helicase</keyword>
<dbReference type="GO" id="GO:0006270">
    <property type="term" value="P:DNA replication initiation"/>
    <property type="evidence" value="ECO:0007669"/>
    <property type="project" value="TreeGrafter"/>
</dbReference>
<keyword evidence="16" id="KW-1185">Reference proteome</keyword>
<feature type="domain" description="Helicase ATP-binding" evidence="13">
    <location>
        <begin position="274"/>
        <end position="440"/>
    </location>
</feature>
<evidence type="ECO:0000256" key="6">
    <source>
        <dbReference type="ARBA" id="ARBA00022806"/>
    </source>
</evidence>
<proteinExistence type="inferred from homology"/>
<keyword evidence="2 12" id="KW-0235">DNA replication</keyword>
<dbReference type="Pfam" id="PF00270">
    <property type="entry name" value="DEAD"/>
    <property type="match status" value="1"/>
</dbReference>
<organism evidence="15 16">
    <name type="scientific">Allisonella histaminiformans</name>
    <dbReference type="NCBI Taxonomy" id="209880"/>
    <lineage>
        <taxon>Bacteria</taxon>
        <taxon>Bacillati</taxon>
        <taxon>Bacillota</taxon>
        <taxon>Negativicutes</taxon>
        <taxon>Veillonellales</taxon>
        <taxon>Veillonellaceae</taxon>
        <taxon>Allisonella</taxon>
    </lineage>
</organism>
<dbReference type="PROSITE" id="PS51194">
    <property type="entry name" value="HELICASE_CTER"/>
    <property type="match status" value="1"/>
</dbReference>
<evidence type="ECO:0000256" key="5">
    <source>
        <dbReference type="ARBA" id="ARBA00022801"/>
    </source>
</evidence>
<feature type="binding site" evidence="12">
    <location>
        <position position="505"/>
    </location>
    <ligand>
        <name>Zn(2+)</name>
        <dbReference type="ChEBI" id="CHEBI:29105"/>
        <label>1</label>
    </ligand>
</feature>
<dbReference type="PROSITE" id="PS51192">
    <property type="entry name" value="HELICASE_ATP_BIND_1"/>
    <property type="match status" value="1"/>
</dbReference>
<dbReference type="NCBIfam" id="TIGR00595">
    <property type="entry name" value="priA"/>
    <property type="match status" value="1"/>
</dbReference>
<dbReference type="Pfam" id="PF18319">
    <property type="entry name" value="Zn_ribbon_PriA"/>
    <property type="match status" value="1"/>
</dbReference>
<keyword evidence="5 12" id="KW-0378">Hydrolase</keyword>
<dbReference type="InterPro" id="IPR042115">
    <property type="entry name" value="PriA_3primeBD_sf"/>
</dbReference>
<dbReference type="Pfam" id="PF00271">
    <property type="entry name" value="Helicase_C"/>
    <property type="match status" value="1"/>
</dbReference>
<keyword evidence="10 12" id="KW-0413">Isomerase</keyword>
<feature type="binding site" evidence="12">
    <location>
        <position position="529"/>
    </location>
    <ligand>
        <name>Zn(2+)</name>
        <dbReference type="ChEBI" id="CHEBI:29105"/>
        <label>2</label>
    </ligand>
</feature>
<keyword evidence="7 12" id="KW-0862">Zinc</keyword>
<evidence type="ECO:0000256" key="2">
    <source>
        <dbReference type="ARBA" id="ARBA00022705"/>
    </source>
</evidence>
<dbReference type="InterPro" id="IPR027417">
    <property type="entry name" value="P-loop_NTPase"/>
</dbReference>
<accession>A0A1G5W884</accession>
<dbReference type="GO" id="GO:0006302">
    <property type="term" value="P:double-strand break repair"/>
    <property type="evidence" value="ECO:0007669"/>
    <property type="project" value="InterPro"/>
</dbReference>
<keyword evidence="4 12" id="KW-0547">Nucleotide-binding</keyword>
<evidence type="ECO:0000313" key="15">
    <source>
        <dbReference type="EMBL" id="SDA54369.1"/>
    </source>
</evidence>
<dbReference type="InterPro" id="IPR041222">
    <property type="entry name" value="PriA_3primeBD"/>
</dbReference>
<dbReference type="GO" id="GO:0006269">
    <property type="term" value="P:DNA replication, synthesis of primer"/>
    <property type="evidence" value="ECO:0007669"/>
    <property type="project" value="UniProtKB-KW"/>
</dbReference>
<dbReference type="CDD" id="cd18804">
    <property type="entry name" value="SF2_C_priA"/>
    <property type="match status" value="1"/>
</dbReference>
<dbReference type="EMBL" id="FMXA01000015">
    <property type="protein sequence ID" value="SDA54369.1"/>
    <property type="molecule type" value="Genomic_DNA"/>
</dbReference>
<dbReference type="Proteomes" id="UP000199689">
    <property type="component" value="Unassembled WGS sequence"/>
</dbReference>
<feature type="binding site" evidence="12">
    <location>
        <position position="502"/>
    </location>
    <ligand>
        <name>Zn(2+)</name>
        <dbReference type="ChEBI" id="CHEBI:29105"/>
        <label>1</label>
    </ligand>
</feature>
<keyword evidence="8 12" id="KW-0067">ATP-binding</keyword>
<dbReference type="InterPro" id="IPR014001">
    <property type="entry name" value="Helicase_ATP-bd"/>
</dbReference>
<gene>
    <name evidence="12" type="primary">priA</name>
    <name evidence="15" type="ORF">SAMN02910343_01208</name>
</gene>
<evidence type="ECO:0000256" key="4">
    <source>
        <dbReference type="ARBA" id="ARBA00022741"/>
    </source>
</evidence>
<dbReference type="GO" id="GO:0003677">
    <property type="term" value="F:DNA binding"/>
    <property type="evidence" value="ECO:0007669"/>
    <property type="project" value="UniProtKB-UniRule"/>
</dbReference>
<dbReference type="PANTHER" id="PTHR30580:SF0">
    <property type="entry name" value="PRIMOSOMAL PROTEIN N"/>
    <property type="match status" value="1"/>
</dbReference>
<dbReference type="STRING" id="209880.SAMN02910343_01208"/>
<name>A0A1G5W884_9FIRM</name>
<dbReference type="GO" id="GO:1990077">
    <property type="term" value="C:primosome complex"/>
    <property type="evidence" value="ECO:0007669"/>
    <property type="project" value="UniProtKB-UniRule"/>
</dbReference>
<dbReference type="FunFam" id="3.40.50.300:FF:000489">
    <property type="entry name" value="Primosome assembly protein PriA"/>
    <property type="match status" value="1"/>
</dbReference>
<feature type="domain" description="Helicase C-terminal" evidence="14">
    <location>
        <begin position="537"/>
        <end position="691"/>
    </location>
</feature>
<protein>
    <recommendedName>
        <fullName evidence="12">Replication restart protein PriA</fullName>
    </recommendedName>
    <alternativeName>
        <fullName evidence="12">ATP-dependent DNA helicase PriA</fullName>
        <ecNumber evidence="12">5.6.2.4</ecNumber>
    </alternativeName>
    <alternativeName>
        <fullName evidence="12">DNA 3'-5' helicase PriA</fullName>
    </alternativeName>
</protein>
<feature type="binding site" evidence="12">
    <location>
        <position position="532"/>
    </location>
    <ligand>
        <name>Zn(2+)</name>
        <dbReference type="ChEBI" id="CHEBI:29105"/>
        <label>2</label>
    </ligand>
</feature>
<evidence type="ECO:0000256" key="1">
    <source>
        <dbReference type="ARBA" id="ARBA00022515"/>
    </source>
</evidence>
<dbReference type="InterPro" id="IPR011545">
    <property type="entry name" value="DEAD/DEAH_box_helicase_dom"/>
</dbReference>
<dbReference type="InterPro" id="IPR041236">
    <property type="entry name" value="PriA_C"/>
</dbReference>
<dbReference type="GO" id="GO:0008270">
    <property type="term" value="F:zinc ion binding"/>
    <property type="evidence" value="ECO:0007669"/>
    <property type="project" value="UniProtKB-UniRule"/>
</dbReference>
<reference evidence="15 16" key="1">
    <citation type="submission" date="2016-10" db="EMBL/GenBank/DDBJ databases">
        <authorList>
            <person name="de Groot N.N."/>
        </authorList>
    </citation>
    <scope>NUCLEOTIDE SEQUENCE [LARGE SCALE GENOMIC DNA]</scope>
    <source>
        <strain evidence="15 16">DSM 15230</strain>
    </source>
</reference>
<dbReference type="GO" id="GO:0006310">
    <property type="term" value="P:DNA recombination"/>
    <property type="evidence" value="ECO:0007669"/>
    <property type="project" value="InterPro"/>
</dbReference>
<comment type="cofactor">
    <cofactor evidence="12">
        <name>Zn(2+)</name>
        <dbReference type="ChEBI" id="CHEBI:29105"/>
    </cofactor>
    <text evidence="12">Binds 2 zinc ions per subunit.</text>
</comment>
<keyword evidence="3 12" id="KW-0479">Metal-binding</keyword>
<feature type="binding site" evidence="12">
    <location>
        <position position="514"/>
    </location>
    <ligand>
        <name>Zn(2+)</name>
        <dbReference type="ChEBI" id="CHEBI:29105"/>
        <label>2</label>
    </ligand>
</feature>
<dbReference type="GO" id="GO:0005524">
    <property type="term" value="F:ATP binding"/>
    <property type="evidence" value="ECO:0007669"/>
    <property type="project" value="UniProtKB-UniRule"/>
</dbReference>
<feature type="binding site" evidence="12">
    <location>
        <position position="542"/>
    </location>
    <ligand>
        <name>Zn(2+)</name>
        <dbReference type="ChEBI" id="CHEBI:29105"/>
        <label>1</label>
    </ligand>
</feature>
<evidence type="ECO:0000256" key="12">
    <source>
        <dbReference type="HAMAP-Rule" id="MF_00983"/>
    </source>
</evidence>
<dbReference type="InterPro" id="IPR040498">
    <property type="entry name" value="PriA_CRR"/>
</dbReference>
<comment type="subunit">
    <text evidence="12">Component of the replication restart primosome.</text>
</comment>
<dbReference type="PANTHER" id="PTHR30580">
    <property type="entry name" value="PRIMOSOMAL PROTEIN N"/>
    <property type="match status" value="1"/>
</dbReference>
<keyword evidence="9 12" id="KW-0238">DNA-binding</keyword>
<sequence length="789" mass="89889">MDTLAEVIINRPSKHLNRTFSYRIPEKLSFLCEGWRCIVPFSGRTEEAIILSTREEDISRLTYSVKDIQGAVDTFRYFTPEMLKTAWWISSYYLCTLIDALRLFLIDKKGIKTKVYYSLCWDKIPKDHPLRGLIDESVEMLTEEDCLLLFTGSEFAKALSNGYIARRESVKASHREPLERWIAPTLPIPEEETARKKKQVFLYAFLTEHGSVPVKEGKKQGFSMEVMRSLVQGGHARFFYKKKDTYSLIGDSGQLSHKELTEEQKKACEQIIQAEKEKKFQGILLKGVTGSGKTEVYVRAADQALAMGGMALILVPEIALTVQMVSYFAHHFGDDVVFIHSQLSKGERYNNRMRVERGESHVIIGSRSALFMPFRNLRLIVVDEEYDSSYKQDETPRYNGCDLAKVMAVTYQCPIVLGAATPSVNTYYAAKTNRISLITMNKRVFETPLPEVSIVDMKQPQALVQSPLFCDALLHLLKKTVNGGKKAIVFLNRRGYATTLMCTHCGYVFKCPHCEVSLVYHKDRQRLQCHYCESSYPLPQECPKCHSQKILYSGSGTQKLVENLCTLVPQACIARLDLDSTRNKNSARDILDDFRNGKYNILVGTQMVAKGHDIPGVQAVGVVGIDMILNLPTYLASEHAFMLITQCAGRSGRDREQGHVILQTYTPENFVIQAAARQDYEAFYTQEIQFRKLLGYPPFMKLLKISCFGKEYRAVSEKAARVYAWLRQETRQADSFQITPPYDEAIKKKRDTYYISILIKGENLAPLKQKIRQSFILQENGIIIDVDPL</sequence>
<dbReference type="Gene3D" id="3.40.50.300">
    <property type="entry name" value="P-loop containing nucleotide triphosphate hydrolases"/>
    <property type="match status" value="2"/>
</dbReference>
<dbReference type="InterPro" id="IPR001650">
    <property type="entry name" value="Helicase_C-like"/>
</dbReference>
<dbReference type="HAMAP" id="MF_00983">
    <property type="entry name" value="PriA"/>
    <property type="match status" value="1"/>
</dbReference>
<dbReference type="Pfam" id="PF18074">
    <property type="entry name" value="PriA_C"/>
    <property type="match status" value="1"/>
</dbReference>
<evidence type="ECO:0000256" key="8">
    <source>
        <dbReference type="ARBA" id="ARBA00022840"/>
    </source>
</evidence>
<feature type="binding site" evidence="12">
    <location>
        <position position="545"/>
    </location>
    <ligand>
        <name>Zn(2+)</name>
        <dbReference type="ChEBI" id="CHEBI:29105"/>
        <label>1</label>
    </ligand>
</feature>
<evidence type="ECO:0000256" key="3">
    <source>
        <dbReference type="ARBA" id="ARBA00022723"/>
    </source>
</evidence>
<comment type="similarity">
    <text evidence="12">Belongs to the helicase family. PriA subfamily.</text>
</comment>
<dbReference type="GeneID" id="87756222"/>
<feature type="binding site" evidence="12">
    <location>
        <position position="511"/>
    </location>
    <ligand>
        <name>Zn(2+)</name>
        <dbReference type="ChEBI" id="CHEBI:29105"/>
        <label>2</label>
    </ligand>
</feature>
<evidence type="ECO:0000256" key="9">
    <source>
        <dbReference type="ARBA" id="ARBA00023125"/>
    </source>
</evidence>
<keyword evidence="1 12" id="KW-0639">Primosome</keyword>
<evidence type="ECO:0000256" key="11">
    <source>
        <dbReference type="ARBA" id="ARBA00048988"/>
    </source>
</evidence>
<dbReference type="SUPFAM" id="SSF52540">
    <property type="entry name" value="P-loop containing nucleoside triphosphate hydrolases"/>
    <property type="match status" value="2"/>
</dbReference>
<dbReference type="SMART" id="SM00490">
    <property type="entry name" value="HELICc"/>
    <property type="match status" value="1"/>
</dbReference>
<comment type="catalytic activity">
    <reaction evidence="12">
        <text>Couples ATP hydrolysis with the unwinding of duplex DNA by translocating in the 3'-5' direction.</text>
        <dbReference type="EC" id="5.6.2.4"/>
    </reaction>
</comment>
<comment type="catalytic activity">
    <reaction evidence="11 12">
        <text>ATP + H2O = ADP + phosphate + H(+)</text>
        <dbReference type="Rhea" id="RHEA:13065"/>
        <dbReference type="ChEBI" id="CHEBI:15377"/>
        <dbReference type="ChEBI" id="CHEBI:15378"/>
        <dbReference type="ChEBI" id="CHEBI:30616"/>
        <dbReference type="ChEBI" id="CHEBI:43474"/>
        <dbReference type="ChEBI" id="CHEBI:456216"/>
        <dbReference type="EC" id="5.6.2.4"/>
    </reaction>
</comment>